<keyword evidence="8" id="KW-1185">Reference proteome</keyword>
<evidence type="ECO:0000313" key="7">
    <source>
        <dbReference type="EMBL" id="CRZ35702.1"/>
    </source>
</evidence>
<dbReference type="RefSeq" id="WP_103203774.1">
    <property type="nucleotide sequence ID" value="NZ_CVTD020000027.1"/>
</dbReference>
<dbReference type="Proteomes" id="UP000236497">
    <property type="component" value="Unassembled WGS sequence"/>
</dbReference>
<dbReference type="EMBL" id="CVTD020000027">
    <property type="protein sequence ID" value="CRZ35702.1"/>
    <property type="molecule type" value="Genomic_DNA"/>
</dbReference>
<dbReference type="OrthoDB" id="9804164at2"/>
<dbReference type="PANTHER" id="PTHR14503">
    <property type="entry name" value="MITOCHONDRIAL RIBOSOMAL PROTEIN 34 FAMILY MEMBER"/>
    <property type="match status" value="1"/>
</dbReference>
<dbReference type="AlphaFoldDB" id="A0A0H5SJL6"/>
<organism evidence="7 8">
    <name type="scientific">Herbinix hemicellulosilytica</name>
    <dbReference type="NCBI Taxonomy" id="1564487"/>
    <lineage>
        <taxon>Bacteria</taxon>
        <taxon>Bacillati</taxon>
        <taxon>Bacillota</taxon>
        <taxon>Clostridia</taxon>
        <taxon>Lachnospirales</taxon>
        <taxon>Lachnospiraceae</taxon>
        <taxon>Herbinix</taxon>
    </lineage>
</organism>
<gene>
    <name evidence="5" type="primary">rpmH</name>
    <name evidence="7" type="ORF">HHT355_2518</name>
</gene>
<evidence type="ECO:0000256" key="1">
    <source>
        <dbReference type="ARBA" id="ARBA00010111"/>
    </source>
</evidence>
<keyword evidence="2 5" id="KW-0689">Ribosomal protein</keyword>
<dbReference type="GO" id="GO:1990904">
    <property type="term" value="C:ribonucleoprotein complex"/>
    <property type="evidence" value="ECO:0007669"/>
    <property type="project" value="UniProtKB-KW"/>
</dbReference>
<dbReference type="InterPro" id="IPR000271">
    <property type="entry name" value="Ribosomal_bL34"/>
</dbReference>
<reference evidence="7 8" key="1">
    <citation type="submission" date="2015-06" db="EMBL/GenBank/DDBJ databases">
        <authorList>
            <person name="Wibberg Daniel"/>
        </authorList>
    </citation>
    <scope>NUCLEOTIDE SEQUENCE [LARGE SCALE GENOMIC DNA]</scope>
    <source>
        <strain evidence="7 8">T3/55T</strain>
    </source>
</reference>
<evidence type="ECO:0000256" key="2">
    <source>
        <dbReference type="ARBA" id="ARBA00022980"/>
    </source>
</evidence>
<evidence type="ECO:0000256" key="6">
    <source>
        <dbReference type="SAM" id="MobiDB-lite"/>
    </source>
</evidence>
<dbReference type="PROSITE" id="PS00784">
    <property type="entry name" value="RIBOSOMAL_L34"/>
    <property type="match status" value="1"/>
</dbReference>
<evidence type="ECO:0000256" key="5">
    <source>
        <dbReference type="HAMAP-Rule" id="MF_00391"/>
    </source>
</evidence>
<sequence length="44" mass="5107">MKRTFQPSKKPRARVHGFRARMRTKGGRKVLSARRAKGRKKLTA</sequence>
<dbReference type="Pfam" id="PF00468">
    <property type="entry name" value="Ribosomal_L34"/>
    <property type="match status" value="1"/>
</dbReference>
<evidence type="ECO:0000313" key="8">
    <source>
        <dbReference type="Proteomes" id="UP000236497"/>
    </source>
</evidence>
<dbReference type="NCBIfam" id="TIGR01030">
    <property type="entry name" value="rpmH_bact"/>
    <property type="match status" value="1"/>
</dbReference>
<dbReference type="FunFam" id="1.10.287.3980:FF:000001">
    <property type="entry name" value="Mitochondrial ribosomal protein L34"/>
    <property type="match status" value="1"/>
</dbReference>
<protein>
    <recommendedName>
        <fullName evidence="4 5">Large ribosomal subunit protein bL34</fullName>
    </recommendedName>
</protein>
<evidence type="ECO:0000256" key="3">
    <source>
        <dbReference type="ARBA" id="ARBA00023274"/>
    </source>
</evidence>
<dbReference type="GO" id="GO:0003735">
    <property type="term" value="F:structural constituent of ribosome"/>
    <property type="evidence" value="ECO:0007669"/>
    <property type="project" value="InterPro"/>
</dbReference>
<dbReference type="PANTHER" id="PTHR14503:SF4">
    <property type="entry name" value="LARGE RIBOSOMAL SUBUNIT PROTEIN BL34M"/>
    <property type="match status" value="1"/>
</dbReference>
<dbReference type="Gene3D" id="1.10.287.3980">
    <property type="match status" value="1"/>
</dbReference>
<dbReference type="HAMAP" id="MF_00391">
    <property type="entry name" value="Ribosomal_bL34"/>
    <property type="match status" value="1"/>
</dbReference>
<dbReference type="GO" id="GO:0006412">
    <property type="term" value="P:translation"/>
    <property type="evidence" value="ECO:0007669"/>
    <property type="project" value="UniProtKB-UniRule"/>
</dbReference>
<name>A0A0H5SJL6_HERHM</name>
<comment type="similarity">
    <text evidence="1 5">Belongs to the bacterial ribosomal protein bL34 family.</text>
</comment>
<proteinExistence type="inferred from homology"/>
<keyword evidence="3 5" id="KW-0687">Ribonucleoprotein</keyword>
<dbReference type="InterPro" id="IPR020939">
    <property type="entry name" value="Ribosomal_bL34_CS"/>
</dbReference>
<accession>A0A0H5SJL6</accession>
<evidence type="ECO:0000256" key="4">
    <source>
        <dbReference type="ARBA" id="ARBA00035177"/>
    </source>
</evidence>
<feature type="region of interest" description="Disordered" evidence="6">
    <location>
        <begin position="22"/>
        <end position="44"/>
    </location>
</feature>
<dbReference type="GO" id="GO:0005840">
    <property type="term" value="C:ribosome"/>
    <property type="evidence" value="ECO:0007669"/>
    <property type="project" value="UniProtKB-KW"/>
</dbReference>